<dbReference type="EMBL" id="JAUEPS010000006">
    <property type="protein sequence ID" value="KAK0464297.1"/>
    <property type="molecule type" value="Genomic_DNA"/>
</dbReference>
<organism evidence="2 3">
    <name type="scientific">Armillaria tabescens</name>
    <name type="common">Ringless honey mushroom</name>
    <name type="synonym">Agaricus tabescens</name>
    <dbReference type="NCBI Taxonomy" id="1929756"/>
    <lineage>
        <taxon>Eukaryota</taxon>
        <taxon>Fungi</taxon>
        <taxon>Dikarya</taxon>
        <taxon>Basidiomycota</taxon>
        <taxon>Agaricomycotina</taxon>
        <taxon>Agaricomycetes</taxon>
        <taxon>Agaricomycetidae</taxon>
        <taxon>Agaricales</taxon>
        <taxon>Marasmiineae</taxon>
        <taxon>Physalacriaceae</taxon>
        <taxon>Desarmillaria</taxon>
    </lineage>
</organism>
<proteinExistence type="predicted"/>
<comment type="caution">
    <text evidence="2">The sequence shown here is derived from an EMBL/GenBank/DDBJ whole genome shotgun (WGS) entry which is preliminary data.</text>
</comment>
<dbReference type="Proteomes" id="UP001175211">
    <property type="component" value="Unassembled WGS sequence"/>
</dbReference>
<feature type="coiled-coil region" evidence="1">
    <location>
        <begin position="23"/>
        <end position="75"/>
    </location>
</feature>
<name>A0AA39NES5_ARMTA</name>
<dbReference type="GeneID" id="85348985"/>
<reference evidence="2" key="1">
    <citation type="submission" date="2023-06" db="EMBL/GenBank/DDBJ databases">
        <authorList>
            <consortium name="Lawrence Berkeley National Laboratory"/>
            <person name="Ahrendt S."/>
            <person name="Sahu N."/>
            <person name="Indic B."/>
            <person name="Wong-Bajracharya J."/>
            <person name="Merenyi Z."/>
            <person name="Ke H.-M."/>
            <person name="Monk M."/>
            <person name="Kocsube S."/>
            <person name="Drula E."/>
            <person name="Lipzen A."/>
            <person name="Balint B."/>
            <person name="Henrissat B."/>
            <person name="Andreopoulos B."/>
            <person name="Martin F.M."/>
            <person name="Harder C.B."/>
            <person name="Rigling D."/>
            <person name="Ford K.L."/>
            <person name="Foster G.D."/>
            <person name="Pangilinan J."/>
            <person name="Papanicolaou A."/>
            <person name="Barry K."/>
            <person name="LaButti K."/>
            <person name="Viragh M."/>
            <person name="Koriabine M."/>
            <person name="Yan M."/>
            <person name="Riley R."/>
            <person name="Champramary S."/>
            <person name="Plett K.L."/>
            <person name="Tsai I.J."/>
            <person name="Slot J."/>
            <person name="Sipos G."/>
            <person name="Plett J."/>
            <person name="Nagy L.G."/>
            <person name="Grigoriev I.V."/>
        </authorList>
    </citation>
    <scope>NUCLEOTIDE SEQUENCE</scope>
    <source>
        <strain evidence="2">CCBAS 213</strain>
    </source>
</reference>
<dbReference type="RefSeq" id="XP_060335418.1">
    <property type="nucleotide sequence ID" value="XM_060465437.1"/>
</dbReference>
<dbReference type="AlphaFoldDB" id="A0AA39NES5"/>
<gene>
    <name evidence="2" type="ORF">EV420DRAFT_1036196</name>
</gene>
<protein>
    <submittedName>
        <fullName evidence="2">Uncharacterized protein</fullName>
    </submittedName>
</protein>
<keyword evidence="1" id="KW-0175">Coiled coil</keyword>
<evidence type="ECO:0000256" key="1">
    <source>
        <dbReference type="SAM" id="Coils"/>
    </source>
</evidence>
<evidence type="ECO:0000313" key="3">
    <source>
        <dbReference type="Proteomes" id="UP001175211"/>
    </source>
</evidence>
<accession>A0AA39NES5</accession>
<keyword evidence="3" id="KW-1185">Reference proteome</keyword>
<evidence type="ECO:0000313" key="2">
    <source>
        <dbReference type="EMBL" id="KAK0464297.1"/>
    </source>
</evidence>
<sequence>MQTYHEELSRRDNETICGLQYDLRKAQARVAKLEKALGKADAKLQNTINDKDEQIAKLREQVSKSREQVSKLREQVTNRSLLELIALLHKGQAKKLTKSKPLPGGVQPVIDEIIKGVLDNQTRRWATSRQAAISRISPNLDPQKVDAAGQRLYYVHSRHFHGKETDVYILREDVNSISEVAAIFALVHFSGAQARDIKLQYINHDDALGAKWP</sequence>